<dbReference type="Pfam" id="PF00015">
    <property type="entry name" value="MCPsignal"/>
    <property type="match status" value="1"/>
</dbReference>
<evidence type="ECO:0000313" key="12">
    <source>
        <dbReference type="Proteomes" id="UP000431451"/>
    </source>
</evidence>
<dbReference type="EMBL" id="UWJD01000001">
    <property type="protein sequence ID" value="VCT83225.1"/>
    <property type="molecule type" value="Genomic_DNA"/>
</dbReference>
<reference evidence="9 11" key="1">
    <citation type="submission" date="2017-10" db="EMBL/GenBank/DDBJ databases">
        <title>Effective Description of Clostridium neonatale sp. nov. linked to necrotizing enterocolitis in neonates and a clarification of species assignable to the genus Clostridium (Prazmowski 1880) emend. Lawson and Rainey 2016.</title>
        <authorList>
            <person name="Bernard K."/>
            <person name="Burdz T."/>
            <person name="Wiebe D."/>
            <person name="Balcewich B."/>
            <person name="Alfa M."/>
            <person name="Bernier A.-M."/>
        </authorList>
    </citation>
    <scope>NUCLEOTIDE SEQUENCE [LARGE SCALE GENOMIC DNA]</scope>
    <source>
        <strain evidence="9 11">LCDC99A005</strain>
    </source>
</reference>
<evidence type="ECO:0000256" key="4">
    <source>
        <dbReference type="SAM" id="Phobius"/>
    </source>
</evidence>
<dbReference type="PROSITE" id="PS50885">
    <property type="entry name" value="HAMP"/>
    <property type="match status" value="1"/>
</dbReference>
<keyword evidence="4" id="KW-1133">Transmembrane helix</keyword>
<reference evidence="10 12" key="2">
    <citation type="submission" date="2018-06" db="EMBL/GenBank/DDBJ databases">
        <authorList>
            <consortium name="IHU Genomes"/>
        </authorList>
    </citation>
    <scope>NUCLEOTIDE SEQUENCE [LARGE SCALE GENOMIC DNA]</scope>
    <source>
        <strain evidence="10 12">NEC25</strain>
    </source>
</reference>
<dbReference type="AlphaFoldDB" id="A0A2A7MDV5"/>
<dbReference type="Gene3D" id="6.10.340.10">
    <property type="match status" value="1"/>
</dbReference>
<dbReference type="SMART" id="SM00283">
    <property type="entry name" value="MA"/>
    <property type="match status" value="1"/>
</dbReference>
<evidence type="ECO:0000313" key="10">
    <source>
        <dbReference type="EMBL" id="VCT83225.1"/>
    </source>
</evidence>
<evidence type="ECO:0000256" key="2">
    <source>
        <dbReference type="ARBA" id="ARBA00029447"/>
    </source>
</evidence>
<dbReference type="Proteomes" id="UP000789738">
    <property type="component" value="Unassembled WGS sequence"/>
</dbReference>
<dbReference type="PROSITE" id="PS50111">
    <property type="entry name" value="CHEMOTAXIS_TRANSDUC_2"/>
    <property type="match status" value="1"/>
</dbReference>
<organism evidence="9 11">
    <name type="scientific">Clostridium neonatale</name>
    <dbReference type="NCBI Taxonomy" id="137838"/>
    <lineage>
        <taxon>Bacteria</taxon>
        <taxon>Bacillati</taxon>
        <taxon>Bacillota</taxon>
        <taxon>Clostridia</taxon>
        <taxon>Eubacteriales</taxon>
        <taxon>Clostridiaceae</taxon>
        <taxon>Clostridium</taxon>
    </lineage>
</organism>
<reference evidence="7" key="3">
    <citation type="submission" date="2021-10" db="EMBL/GenBank/DDBJ databases">
        <authorList>
            <person name="Mesa V."/>
        </authorList>
    </citation>
    <scope>NUCLEOTIDE SEQUENCE</scope>
    <source>
        <strain evidence="7">CC3_PB</strain>
    </source>
</reference>
<protein>
    <submittedName>
        <fullName evidence="7 9">Chemotaxis protein</fullName>
    </submittedName>
    <submittedName>
        <fullName evidence="10">Methyl-accepting chemotaxis protein IV</fullName>
    </submittedName>
</protein>
<dbReference type="PANTHER" id="PTHR43531">
    <property type="entry name" value="PROTEIN ICFG"/>
    <property type="match status" value="1"/>
</dbReference>
<dbReference type="InterPro" id="IPR003660">
    <property type="entry name" value="HAMP_dom"/>
</dbReference>
<dbReference type="OrthoDB" id="1881726at2"/>
<gene>
    <name evidence="10" type="primary">tap_2</name>
    <name evidence="8" type="ORF">CNEO2_70036</name>
    <name evidence="7" type="ORF">CNEO_44892</name>
    <name evidence="10" type="ORF">CNEONATNEC25_00820</name>
    <name evidence="9" type="ORF">CQ394_14545</name>
</gene>
<dbReference type="STRING" id="137838.GCA_001458595_01139"/>
<keyword evidence="4" id="KW-0812">Transmembrane</keyword>
<keyword evidence="4" id="KW-0472">Membrane</keyword>
<evidence type="ECO:0000313" key="7">
    <source>
        <dbReference type="EMBL" id="CAG9710658.1"/>
    </source>
</evidence>
<dbReference type="EMBL" id="PDCJ01000002">
    <property type="protein sequence ID" value="PEG29865.1"/>
    <property type="molecule type" value="Genomic_DNA"/>
</dbReference>
<evidence type="ECO:0000259" key="5">
    <source>
        <dbReference type="PROSITE" id="PS50111"/>
    </source>
</evidence>
<evidence type="ECO:0000313" key="9">
    <source>
        <dbReference type="EMBL" id="PEG29865.1"/>
    </source>
</evidence>
<sequence>MQLKHKNNLINVKNKKISKKIDLIFINILNLTLITMIISIGVLLFTSSRTSALYEGPFLLSKTISNIRLNLQESDKNIYRAVVQTDTINKNIFLKNSDNSANELKADIEILRNISTIDGSLINELTTNIDLTEKLRVELIDLIKNSDTEKEIEEKQNEYGFQMDICDNFIDKLYDSSQESALSFVNSSVFYRNIAISALIILMIFLIIIPRLMGKSLKSTLISGINNVTTIANNIVNGNLDVENNYISTDEMGQMSEALIKSINMIKSYIADITVTLENLSLGNLNISTNSSVEYIGDFIPIHTALNKIIEQLNISFSDMHNSIDFTANSAKEISSITKVLSDGASNQASAIQQLQASFSEISEKVNLNSGNSEQAYCSYIRTKEIIENGNNQVNILLHSILDISISSKQISQIISTIEDIAEQTNLLSLNAAIEAAKAGESGKSFAIVADEIKGLSEQSSNAVNKITKIIESSLKLINNVEILAKDTNITLNDVVKNVDSTSALINEITAASKDQADAISQMTSGIDVISDIIQNNLATAEETAASTETLSEQSQIIRDKISLYKLKF</sequence>
<evidence type="ECO:0000256" key="1">
    <source>
        <dbReference type="ARBA" id="ARBA00022500"/>
    </source>
</evidence>
<dbReference type="EMBL" id="CAKJVE010000004">
    <property type="protein sequence ID" value="CAG9710658.1"/>
    <property type="molecule type" value="Genomic_DNA"/>
</dbReference>
<dbReference type="Proteomes" id="UP000220840">
    <property type="component" value="Unassembled WGS sequence"/>
</dbReference>
<keyword evidence="1" id="KW-0145">Chemotaxis</keyword>
<keyword evidence="3" id="KW-0807">Transducer</keyword>
<keyword evidence="11" id="KW-1185">Reference proteome</keyword>
<accession>A0A2A7MDV5</accession>
<dbReference type="Proteomes" id="UP001189143">
    <property type="component" value="Unassembled WGS sequence"/>
</dbReference>
<dbReference type="Proteomes" id="UP000431451">
    <property type="component" value="Unassembled WGS sequence"/>
</dbReference>
<name>A0A2A7MDV5_9CLOT</name>
<comment type="similarity">
    <text evidence="2">Belongs to the methyl-accepting chemotaxis (MCP) protein family.</text>
</comment>
<dbReference type="Gene3D" id="1.10.287.950">
    <property type="entry name" value="Methyl-accepting chemotaxis protein"/>
    <property type="match status" value="1"/>
</dbReference>
<reference evidence="8" key="4">
    <citation type="submission" date="2022-10" db="EMBL/GenBank/DDBJ databases">
        <authorList>
            <person name="Aires J."/>
            <person name="Mesa V."/>
        </authorList>
    </citation>
    <scope>NUCLEOTIDE SEQUENCE</scope>
    <source>
        <strain evidence="8">Clostridium neonatale JD116</strain>
    </source>
</reference>
<dbReference type="EMBL" id="CAMTCP010000281">
    <property type="protein sequence ID" value="CAI3685058.1"/>
    <property type="molecule type" value="Genomic_DNA"/>
</dbReference>
<feature type="transmembrane region" description="Helical" evidence="4">
    <location>
        <begin position="21"/>
        <end position="45"/>
    </location>
</feature>
<evidence type="ECO:0000259" key="6">
    <source>
        <dbReference type="PROSITE" id="PS50885"/>
    </source>
</evidence>
<dbReference type="RefSeq" id="WP_058294031.1">
    <property type="nucleotide sequence ID" value="NZ_CAKJVD010000011.1"/>
</dbReference>
<feature type="domain" description="HAMP" evidence="6">
    <location>
        <begin position="219"/>
        <end position="271"/>
    </location>
</feature>
<dbReference type="GO" id="GO:0005886">
    <property type="term" value="C:plasma membrane"/>
    <property type="evidence" value="ECO:0007669"/>
    <property type="project" value="TreeGrafter"/>
</dbReference>
<dbReference type="GO" id="GO:0007165">
    <property type="term" value="P:signal transduction"/>
    <property type="evidence" value="ECO:0007669"/>
    <property type="project" value="UniProtKB-KW"/>
</dbReference>
<proteinExistence type="inferred from homology"/>
<dbReference type="InterPro" id="IPR051310">
    <property type="entry name" value="MCP_chemotaxis"/>
</dbReference>
<evidence type="ECO:0000313" key="11">
    <source>
        <dbReference type="Proteomes" id="UP000220840"/>
    </source>
</evidence>
<dbReference type="GeneID" id="68876160"/>
<dbReference type="SUPFAM" id="SSF58104">
    <property type="entry name" value="Methyl-accepting chemotaxis protein (MCP) signaling domain"/>
    <property type="match status" value="1"/>
</dbReference>
<feature type="transmembrane region" description="Helical" evidence="4">
    <location>
        <begin position="189"/>
        <end position="209"/>
    </location>
</feature>
<dbReference type="InterPro" id="IPR004089">
    <property type="entry name" value="MCPsignal_dom"/>
</dbReference>
<evidence type="ECO:0000256" key="3">
    <source>
        <dbReference type="PROSITE-ProRule" id="PRU00284"/>
    </source>
</evidence>
<evidence type="ECO:0000313" key="8">
    <source>
        <dbReference type="EMBL" id="CAI3685058.1"/>
    </source>
</evidence>
<dbReference type="GO" id="GO:0004888">
    <property type="term" value="F:transmembrane signaling receptor activity"/>
    <property type="evidence" value="ECO:0007669"/>
    <property type="project" value="TreeGrafter"/>
</dbReference>
<feature type="domain" description="Methyl-accepting transducer" evidence="5">
    <location>
        <begin position="323"/>
        <end position="552"/>
    </location>
</feature>
<dbReference type="GO" id="GO:0006935">
    <property type="term" value="P:chemotaxis"/>
    <property type="evidence" value="ECO:0007669"/>
    <property type="project" value="UniProtKB-KW"/>
</dbReference>
<dbReference type="PANTHER" id="PTHR43531:SF11">
    <property type="entry name" value="METHYL-ACCEPTING CHEMOTAXIS PROTEIN 3"/>
    <property type="match status" value="1"/>
</dbReference>